<reference evidence="2" key="1">
    <citation type="submission" date="2021-02" db="EMBL/GenBank/DDBJ databases">
        <authorList>
            <person name="Dougan E. K."/>
            <person name="Rhodes N."/>
            <person name="Thang M."/>
            <person name="Chan C."/>
        </authorList>
    </citation>
    <scope>NUCLEOTIDE SEQUENCE</scope>
</reference>
<proteinExistence type="predicted"/>
<evidence type="ECO:0000256" key="1">
    <source>
        <dbReference type="SAM" id="MobiDB-lite"/>
    </source>
</evidence>
<evidence type="ECO:0000313" key="3">
    <source>
        <dbReference type="Proteomes" id="UP000604046"/>
    </source>
</evidence>
<organism evidence="2 3">
    <name type="scientific">Symbiodinium natans</name>
    <dbReference type="NCBI Taxonomy" id="878477"/>
    <lineage>
        <taxon>Eukaryota</taxon>
        <taxon>Sar</taxon>
        <taxon>Alveolata</taxon>
        <taxon>Dinophyceae</taxon>
        <taxon>Suessiales</taxon>
        <taxon>Symbiodiniaceae</taxon>
        <taxon>Symbiodinium</taxon>
    </lineage>
</organism>
<dbReference type="EMBL" id="CAJNDS010002510">
    <property type="protein sequence ID" value="CAE7504426.1"/>
    <property type="molecule type" value="Genomic_DNA"/>
</dbReference>
<sequence>MKRPASVSSMRRPSASSGSSHSTSSMKDVTNIKEYIYPGDDCPVCGMRLYTRKDKAVCAVLLGGETITDVKTYPKVCNRCRNTTRYNLVTVGKETLNCMSLDEMKQCGALFITSKTAFSFSYLEMTYIRLLRGKLAPGQESSILHIYHSEDTRMPTSRRLREFLLHALEAYAVAKRTPSVAVQFNMSYPASAVTKVGKVITLPCPDAVNAISFDGHFGIHRTLSKWDAPRDTKLKGYPRQKVLREDERSCSCRRKDAKRLVLPQRTAGWHFAVDPDSRRILGAVEHIQNECNKDKVRLLKTVMHMPGIHADLLIHDDICHFQPFVTKHHAEAFAGIKFWVIDAFHCPNHTCDKCVWSTAEKRRCKSVRTNVSESVNAWVRSLNFFLNSLRPLSHIFWMEEMGTFYNSNLQSVPVRINKRTNVLGRAKRVLKKPAARKVLKRPSILKRS</sequence>
<comment type="caution">
    <text evidence="2">The sequence shown here is derived from an EMBL/GenBank/DDBJ whole genome shotgun (WGS) entry which is preliminary data.</text>
</comment>
<gene>
    <name evidence="2" type="ORF">SNAT2548_LOCUS28249</name>
</gene>
<feature type="region of interest" description="Disordered" evidence="1">
    <location>
        <begin position="1"/>
        <end position="26"/>
    </location>
</feature>
<name>A0A812SV28_9DINO</name>
<dbReference type="AlphaFoldDB" id="A0A812SV28"/>
<dbReference type="OrthoDB" id="407439at2759"/>
<protein>
    <submittedName>
        <fullName evidence="2">Uncharacterized protein</fullName>
    </submittedName>
</protein>
<feature type="compositionally biased region" description="Low complexity" evidence="1">
    <location>
        <begin position="1"/>
        <end position="25"/>
    </location>
</feature>
<accession>A0A812SV28</accession>
<keyword evidence="3" id="KW-1185">Reference proteome</keyword>
<evidence type="ECO:0000313" key="2">
    <source>
        <dbReference type="EMBL" id="CAE7504426.1"/>
    </source>
</evidence>
<dbReference type="Proteomes" id="UP000604046">
    <property type="component" value="Unassembled WGS sequence"/>
</dbReference>